<feature type="domain" description="ABC transmembrane type-1" evidence="12">
    <location>
        <begin position="16"/>
        <end position="299"/>
    </location>
</feature>
<dbReference type="EMBL" id="QRDZ01000021">
    <property type="protein sequence ID" value="RED65131.1"/>
    <property type="molecule type" value="Genomic_DNA"/>
</dbReference>
<dbReference type="Proteomes" id="UP000256977">
    <property type="component" value="Unassembled WGS sequence"/>
</dbReference>
<dbReference type="SMART" id="SM00382">
    <property type="entry name" value="AAA"/>
    <property type="match status" value="2"/>
</dbReference>
<dbReference type="PROSITE" id="PS50893">
    <property type="entry name" value="ABC_TRANSPORTER_2"/>
    <property type="match status" value="2"/>
</dbReference>
<evidence type="ECO:0000259" key="11">
    <source>
        <dbReference type="PROSITE" id="PS50893"/>
    </source>
</evidence>
<evidence type="ECO:0000256" key="6">
    <source>
        <dbReference type="ARBA" id="ARBA00022840"/>
    </source>
</evidence>
<evidence type="ECO:0000256" key="8">
    <source>
        <dbReference type="ARBA" id="ARBA00023136"/>
    </source>
</evidence>
<dbReference type="RefSeq" id="WP_220377155.1">
    <property type="nucleotide sequence ID" value="NZ_QRDZ01000021.1"/>
</dbReference>
<dbReference type="PROSITE" id="PS50929">
    <property type="entry name" value="ABC_TM1F"/>
    <property type="match status" value="2"/>
</dbReference>
<keyword evidence="8 10" id="KW-0472">Membrane</keyword>
<dbReference type="PANTHER" id="PTHR24221">
    <property type="entry name" value="ATP-BINDING CASSETTE SUB-FAMILY B"/>
    <property type="match status" value="1"/>
</dbReference>
<organism evidence="13 14">
    <name type="scientific">Cohnella phaseoli</name>
    <dbReference type="NCBI Taxonomy" id="456490"/>
    <lineage>
        <taxon>Bacteria</taxon>
        <taxon>Bacillati</taxon>
        <taxon>Bacillota</taxon>
        <taxon>Bacilli</taxon>
        <taxon>Bacillales</taxon>
        <taxon>Paenibacillaceae</taxon>
        <taxon>Cohnella</taxon>
    </lineage>
</organism>
<feature type="transmembrane region" description="Helical" evidence="10">
    <location>
        <begin position="647"/>
        <end position="669"/>
    </location>
</feature>
<dbReference type="GO" id="GO:0016887">
    <property type="term" value="F:ATP hydrolysis activity"/>
    <property type="evidence" value="ECO:0007669"/>
    <property type="project" value="InterPro"/>
</dbReference>
<feature type="domain" description="ABC transporter" evidence="11">
    <location>
        <begin position="953"/>
        <end position="1186"/>
    </location>
</feature>
<sequence length="1210" mass="132785">MRRLAFYLRDRRLLIAGSAALAVLSAAFGLAPFLLVYAAIGLMLERPEYEGASTVALLGGAAVAAILLKTWTMIGSHNLAHRTAYELLYDLRLELARKLGRLPLGYFQKRDTGQLKHTMHEQVERIEEGVAHLIPDFAASIAVPLVAYAAMFAIDWRLALAASAAAPLLFFMYRTVQRKMNGYRHRYGEAQARLSSALLRYVHGMKVIKAFARSEHAYGQFAEAVKESERMTTGLHLRSLPLKSATVILSRAPLLLVLPLGTFLYVRSELTLATLVFFMLVTMGIGKPLLKLMGTGGMVSFRIAAAVREVGELLDEEELQEPENPKLPEGCSIRMDRVSLGYGDRKVLSDVCLTVPEGKLTALVGPSGAGKSTVAKLIARFWDVDEGGVTIGGADVREMTSEVRMAKLSFVLQDEFLFEESIMENIRKGREEATDAEVIAAAEQAGCHDFIMQLPRQYDTVVGGHGGTLSGGQRQLIAIARAIVKDAPIVILDEATAFVDPENEGRLRDALSALMRGKDGRGKTMLMIAHRLSSIVHADQIVVMSEGTVRAAGTHAELLEDCELYRNMWQAYNTSPAIGTRSGERASRSTVQTPPRRASETEPSDEDAFALDSNELTLGRSPVALWKAIKRLAAGSFPQFLGSLRCAALESPFIATAPLSAALAFYGLWTENLTLAWSGIGLLVASLVGQGVLFYLGHRHALRLEGEIRVRLRTQLGVHLRRLPLGFYDKYPASTVESRMRMDAHNSALFHTIAISSVRGLLVALLVSGLLLALDWRLACIALAGVPLSLAVTAAADRKFAALLDSQDEPRKEANRRITEYIRGVPLIRAFGLKSAQLRPFMKAMEEYRDRSIAFNRKLAGYIALDGVAFELGFAAVLAAGAGLYAQGAVEPLTLSLVLLLTLGLYEPLPLLELAGFRRLLQRALRNLREIFGAPPLREPAADEEELPQDGAIALKRVGFSYGERQILQGVTLHIPERQVTALVGPSGSGKTTLLNLIARFWDVEQGSVAIGGADVRQMRSDTLMSQLSMVFQDVYLFNDTLMNNIRFGRPDATDEQVYAAARAACCDSFIRELPQGYDTMAGEGGGNLSGGERQRIAIARALLKDAPILLLDEATASMDPDNELLVTRALQELALGKTVVMIAHRLHTIRNADRIVVMDQGRVADVGAHEELMGRNELYRRFWNERLRAETRTWNEHTHNLPIKEHIQS</sequence>
<evidence type="ECO:0000256" key="9">
    <source>
        <dbReference type="SAM" id="MobiDB-lite"/>
    </source>
</evidence>
<dbReference type="GO" id="GO:0034040">
    <property type="term" value="F:ATPase-coupled lipid transmembrane transporter activity"/>
    <property type="evidence" value="ECO:0007669"/>
    <property type="project" value="TreeGrafter"/>
</dbReference>
<dbReference type="Gene3D" id="1.20.1560.10">
    <property type="entry name" value="ABC transporter type 1, transmembrane domain"/>
    <property type="match status" value="2"/>
</dbReference>
<evidence type="ECO:0000256" key="2">
    <source>
        <dbReference type="ARBA" id="ARBA00022448"/>
    </source>
</evidence>
<dbReference type="Pfam" id="PF00664">
    <property type="entry name" value="ABC_membrane"/>
    <property type="match status" value="2"/>
</dbReference>
<feature type="transmembrane region" description="Helical" evidence="10">
    <location>
        <begin position="272"/>
        <end position="290"/>
    </location>
</feature>
<keyword evidence="2" id="KW-0813">Transport</keyword>
<comment type="subcellular location">
    <subcellularLocation>
        <location evidence="1">Cell membrane</location>
        <topology evidence="1">Multi-pass membrane protein</topology>
    </subcellularLocation>
</comment>
<dbReference type="Pfam" id="PF00005">
    <property type="entry name" value="ABC_tran"/>
    <property type="match status" value="2"/>
</dbReference>
<name>A0A3D9ITN2_9BACL</name>
<evidence type="ECO:0000313" key="13">
    <source>
        <dbReference type="EMBL" id="RED65131.1"/>
    </source>
</evidence>
<dbReference type="InterPro" id="IPR039421">
    <property type="entry name" value="Type_1_exporter"/>
</dbReference>
<keyword evidence="6 13" id="KW-0067">ATP-binding</keyword>
<feature type="transmembrane region" description="Helical" evidence="10">
    <location>
        <begin position="675"/>
        <end position="696"/>
    </location>
</feature>
<keyword evidence="5" id="KW-0547">Nucleotide-binding</keyword>
<dbReference type="AlphaFoldDB" id="A0A3D9ITN2"/>
<feature type="transmembrane region" description="Helical" evidence="10">
    <location>
        <begin position="859"/>
        <end position="885"/>
    </location>
</feature>
<feature type="transmembrane region" description="Helical" evidence="10">
    <location>
        <begin position="776"/>
        <end position="796"/>
    </location>
</feature>
<dbReference type="SUPFAM" id="SSF52540">
    <property type="entry name" value="P-loop containing nucleoside triphosphate hydrolases"/>
    <property type="match status" value="2"/>
</dbReference>
<evidence type="ECO:0000256" key="5">
    <source>
        <dbReference type="ARBA" id="ARBA00022741"/>
    </source>
</evidence>
<keyword evidence="14" id="KW-1185">Reference proteome</keyword>
<feature type="transmembrane region" description="Helical" evidence="10">
    <location>
        <begin position="52"/>
        <end position="72"/>
    </location>
</feature>
<gene>
    <name evidence="13" type="ORF">DFP98_12122</name>
</gene>
<dbReference type="FunFam" id="3.40.50.300:FF:000287">
    <property type="entry name" value="Multidrug ABC transporter ATP-binding protein"/>
    <property type="match status" value="1"/>
</dbReference>
<evidence type="ECO:0000259" key="12">
    <source>
        <dbReference type="PROSITE" id="PS50929"/>
    </source>
</evidence>
<dbReference type="Gene3D" id="3.40.50.300">
    <property type="entry name" value="P-loop containing nucleotide triphosphate hydrolases"/>
    <property type="match status" value="2"/>
</dbReference>
<dbReference type="InterPro" id="IPR003439">
    <property type="entry name" value="ABC_transporter-like_ATP-bd"/>
</dbReference>
<feature type="transmembrane region" description="Helical" evidence="10">
    <location>
        <begin position="156"/>
        <end position="176"/>
    </location>
</feature>
<feature type="domain" description="ABC transporter" evidence="11">
    <location>
        <begin position="333"/>
        <end position="571"/>
    </location>
</feature>
<proteinExistence type="predicted"/>
<dbReference type="PANTHER" id="PTHR24221:SF397">
    <property type="entry name" value="ABC TRANSPORTER, ATP-BINDING TRANSMEMBRANE PROTEIN"/>
    <property type="match status" value="1"/>
</dbReference>
<feature type="transmembrane region" description="Helical" evidence="10">
    <location>
        <begin position="897"/>
        <end position="917"/>
    </location>
</feature>
<keyword evidence="7 10" id="KW-1133">Transmembrane helix</keyword>
<evidence type="ECO:0000256" key="4">
    <source>
        <dbReference type="ARBA" id="ARBA00022692"/>
    </source>
</evidence>
<protein>
    <submittedName>
        <fullName evidence="13">ATP-binding cassette subfamily B protein</fullName>
    </submittedName>
</protein>
<dbReference type="InterPro" id="IPR036640">
    <property type="entry name" value="ABC1_TM_sf"/>
</dbReference>
<dbReference type="FunFam" id="3.40.50.300:FF:000221">
    <property type="entry name" value="Multidrug ABC transporter ATP-binding protein"/>
    <property type="match status" value="1"/>
</dbReference>
<dbReference type="PROSITE" id="PS00211">
    <property type="entry name" value="ABC_TRANSPORTER_1"/>
    <property type="match status" value="2"/>
</dbReference>
<reference evidence="13 14" key="1">
    <citation type="submission" date="2018-07" db="EMBL/GenBank/DDBJ databases">
        <title>Genomic Encyclopedia of Type Strains, Phase III (KMG-III): the genomes of soil and plant-associated and newly described type strains.</title>
        <authorList>
            <person name="Whitman W."/>
        </authorList>
    </citation>
    <scope>NUCLEOTIDE SEQUENCE [LARGE SCALE GENOMIC DNA]</scope>
    <source>
        <strain evidence="13 14">CECT 7287</strain>
    </source>
</reference>
<evidence type="ECO:0000256" key="7">
    <source>
        <dbReference type="ARBA" id="ARBA00022989"/>
    </source>
</evidence>
<keyword evidence="3" id="KW-1003">Cell membrane</keyword>
<evidence type="ECO:0000256" key="1">
    <source>
        <dbReference type="ARBA" id="ARBA00004651"/>
    </source>
</evidence>
<feature type="transmembrane region" description="Helical" evidence="10">
    <location>
        <begin position="129"/>
        <end position="150"/>
    </location>
</feature>
<dbReference type="GO" id="GO:0005524">
    <property type="term" value="F:ATP binding"/>
    <property type="evidence" value="ECO:0007669"/>
    <property type="project" value="UniProtKB-KW"/>
</dbReference>
<feature type="transmembrane region" description="Helical" evidence="10">
    <location>
        <begin position="748"/>
        <end position="770"/>
    </location>
</feature>
<dbReference type="GO" id="GO:0005886">
    <property type="term" value="C:plasma membrane"/>
    <property type="evidence" value="ECO:0007669"/>
    <property type="project" value="UniProtKB-SubCell"/>
</dbReference>
<dbReference type="InterPro" id="IPR011527">
    <property type="entry name" value="ABC1_TM_dom"/>
</dbReference>
<feature type="region of interest" description="Disordered" evidence="9">
    <location>
        <begin position="576"/>
        <end position="606"/>
    </location>
</feature>
<evidence type="ECO:0000256" key="3">
    <source>
        <dbReference type="ARBA" id="ARBA00022475"/>
    </source>
</evidence>
<evidence type="ECO:0000313" key="14">
    <source>
        <dbReference type="Proteomes" id="UP000256977"/>
    </source>
</evidence>
<dbReference type="SUPFAM" id="SSF90123">
    <property type="entry name" value="ABC transporter transmembrane region"/>
    <property type="match status" value="2"/>
</dbReference>
<accession>A0A3D9ITN2</accession>
<keyword evidence="4 10" id="KW-0812">Transmembrane</keyword>
<feature type="domain" description="ABC transmembrane type-1" evidence="12">
    <location>
        <begin position="680"/>
        <end position="909"/>
    </location>
</feature>
<feature type="transmembrane region" description="Helical" evidence="10">
    <location>
        <begin position="12"/>
        <end position="40"/>
    </location>
</feature>
<dbReference type="InterPro" id="IPR027417">
    <property type="entry name" value="P-loop_NTPase"/>
</dbReference>
<dbReference type="InterPro" id="IPR017871">
    <property type="entry name" value="ABC_transporter-like_CS"/>
</dbReference>
<evidence type="ECO:0000256" key="10">
    <source>
        <dbReference type="SAM" id="Phobius"/>
    </source>
</evidence>
<feature type="transmembrane region" description="Helical" evidence="10">
    <location>
        <begin position="248"/>
        <end position="266"/>
    </location>
</feature>
<dbReference type="GO" id="GO:0140359">
    <property type="term" value="F:ABC-type transporter activity"/>
    <property type="evidence" value="ECO:0007669"/>
    <property type="project" value="InterPro"/>
</dbReference>
<dbReference type="CDD" id="cd07346">
    <property type="entry name" value="ABC_6TM_exporters"/>
    <property type="match status" value="1"/>
</dbReference>
<comment type="caution">
    <text evidence="13">The sequence shown here is derived from an EMBL/GenBank/DDBJ whole genome shotgun (WGS) entry which is preliminary data.</text>
</comment>
<dbReference type="InterPro" id="IPR003593">
    <property type="entry name" value="AAA+_ATPase"/>
</dbReference>